<evidence type="ECO:0000313" key="2">
    <source>
        <dbReference type="EMBL" id="KLO08969.1"/>
    </source>
</evidence>
<feature type="region of interest" description="Disordered" evidence="1">
    <location>
        <begin position="226"/>
        <end position="257"/>
    </location>
</feature>
<dbReference type="AlphaFoldDB" id="A0A0H2RAY7"/>
<reference evidence="2 3" key="1">
    <citation type="submission" date="2015-04" db="EMBL/GenBank/DDBJ databases">
        <title>Complete genome sequence of Schizopora paradoxa KUC8140, a cosmopolitan wood degrader in East Asia.</title>
        <authorList>
            <consortium name="DOE Joint Genome Institute"/>
            <person name="Min B."/>
            <person name="Park H."/>
            <person name="Jang Y."/>
            <person name="Kim J.-J."/>
            <person name="Kim K.H."/>
            <person name="Pangilinan J."/>
            <person name="Lipzen A."/>
            <person name="Riley R."/>
            <person name="Grigoriev I.V."/>
            <person name="Spatafora J.W."/>
            <person name="Choi I.-G."/>
        </authorList>
    </citation>
    <scope>NUCLEOTIDE SEQUENCE [LARGE SCALE GENOMIC DNA]</scope>
    <source>
        <strain evidence="2 3">KUC8140</strain>
    </source>
</reference>
<feature type="compositionally biased region" description="Low complexity" evidence="1">
    <location>
        <begin position="64"/>
        <end position="78"/>
    </location>
</feature>
<feature type="compositionally biased region" description="Low complexity" evidence="1">
    <location>
        <begin position="202"/>
        <end position="214"/>
    </location>
</feature>
<feature type="non-terminal residue" evidence="2">
    <location>
        <position position="257"/>
    </location>
</feature>
<feature type="compositionally biased region" description="Low complexity" evidence="1">
    <location>
        <begin position="121"/>
        <end position="132"/>
    </location>
</feature>
<sequence>MIVSNALPNASHDESQSSQIMGYLLDERTTPLDGTKSGPLTAAGRENASVDGRMAVNASGGGEASSCPSGSSSSSSFSRYHFHGLASTQTQTQSQFHTDDSLLDDESSQKENTPTHPSPNKALTATTAPAKACSQHEAPLTPPPPLRSSNLAPVAPQQPFPLPERAPPTQGKAVKFLSPPRPPSSFVFKAPQDMPFKRKRSPSPSSQDSFAAAPAFENPDVYLANAKQFDRPLDQLGVDSQEEESNSSIQSRHEQVP</sequence>
<accession>A0A0H2RAY7</accession>
<evidence type="ECO:0000313" key="3">
    <source>
        <dbReference type="Proteomes" id="UP000053477"/>
    </source>
</evidence>
<dbReference type="EMBL" id="KQ086071">
    <property type="protein sequence ID" value="KLO08969.1"/>
    <property type="molecule type" value="Genomic_DNA"/>
</dbReference>
<dbReference type="Proteomes" id="UP000053477">
    <property type="component" value="Unassembled WGS sequence"/>
</dbReference>
<feature type="compositionally biased region" description="Pro residues" evidence="1">
    <location>
        <begin position="156"/>
        <end position="166"/>
    </location>
</feature>
<feature type="region of interest" description="Disordered" evidence="1">
    <location>
        <begin position="1"/>
        <end position="214"/>
    </location>
</feature>
<gene>
    <name evidence="2" type="ORF">SCHPADRAFT_1000605</name>
</gene>
<name>A0A0H2RAY7_9AGAM</name>
<protein>
    <submittedName>
        <fullName evidence="2">Uncharacterized protein</fullName>
    </submittedName>
</protein>
<keyword evidence="3" id="KW-1185">Reference proteome</keyword>
<proteinExistence type="predicted"/>
<dbReference type="InParanoid" id="A0A0H2RAY7"/>
<organism evidence="2 3">
    <name type="scientific">Schizopora paradoxa</name>
    <dbReference type="NCBI Taxonomy" id="27342"/>
    <lineage>
        <taxon>Eukaryota</taxon>
        <taxon>Fungi</taxon>
        <taxon>Dikarya</taxon>
        <taxon>Basidiomycota</taxon>
        <taxon>Agaricomycotina</taxon>
        <taxon>Agaricomycetes</taxon>
        <taxon>Hymenochaetales</taxon>
        <taxon>Schizoporaceae</taxon>
        <taxon>Schizopora</taxon>
    </lineage>
</organism>
<evidence type="ECO:0000256" key="1">
    <source>
        <dbReference type="SAM" id="MobiDB-lite"/>
    </source>
</evidence>